<dbReference type="PANTHER" id="PTHR24221">
    <property type="entry name" value="ATP-BINDING CASSETTE SUB-FAMILY B"/>
    <property type="match status" value="1"/>
</dbReference>
<evidence type="ECO:0000259" key="2">
    <source>
        <dbReference type="Pfam" id="PF00005"/>
    </source>
</evidence>
<dbReference type="InterPro" id="IPR003439">
    <property type="entry name" value="ABC_transporter-like_ATP-bd"/>
</dbReference>
<dbReference type="GO" id="GO:0016887">
    <property type="term" value="F:ATP hydrolysis activity"/>
    <property type="evidence" value="ECO:0007669"/>
    <property type="project" value="InterPro"/>
</dbReference>
<dbReference type="AlphaFoldDB" id="A0A6A2WZ72"/>
<keyword evidence="1" id="KW-0813">Transport</keyword>
<protein>
    <recommendedName>
        <fullName evidence="2">ABC transporter domain-containing protein</fullName>
    </recommendedName>
</protein>
<reference evidence="3" key="1">
    <citation type="submission" date="2019-09" db="EMBL/GenBank/DDBJ databases">
        <title>Draft genome information of white flower Hibiscus syriacus.</title>
        <authorList>
            <person name="Kim Y.-M."/>
        </authorList>
    </citation>
    <scope>NUCLEOTIDE SEQUENCE [LARGE SCALE GENOMIC DNA]</scope>
    <source>
        <strain evidence="3">YM2019G1</strain>
    </source>
</reference>
<evidence type="ECO:0000313" key="4">
    <source>
        <dbReference type="Proteomes" id="UP000436088"/>
    </source>
</evidence>
<name>A0A6A2WZ72_HIBSY</name>
<dbReference type="InterPro" id="IPR027417">
    <property type="entry name" value="P-loop_NTPase"/>
</dbReference>
<dbReference type="GO" id="GO:0042626">
    <property type="term" value="F:ATPase-coupled transmembrane transporter activity"/>
    <property type="evidence" value="ECO:0007669"/>
    <property type="project" value="TreeGrafter"/>
</dbReference>
<proteinExistence type="predicted"/>
<dbReference type="GO" id="GO:0005743">
    <property type="term" value="C:mitochondrial inner membrane"/>
    <property type="evidence" value="ECO:0007669"/>
    <property type="project" value="TreeGrafter"/>
</dbReference>
<feature type="domain" description="ABC transporter" evidence="2">
    <location>
        <begin position="44"/>
        <end position="81"/>
    </location>
</feature>
<dbReference type="EMBL" id="VEPZ02001574">
    <property type="protein sequence ID" value="KAE8667473.1"/>
    <property type="molecule type" value="Genomic_DNA"/>
</dbReference>
<dbReference type="PANTHER" id="PTHR24221:SF402">
    <property type="entry name" value="IRON-SULFUR CLUSTERS TRANSPORTER ABCB7, MITOCHONDRIAL"/>
    <property type="match status" value="1"/>
</dbReference>
<evidence type="ECO:0000256" key="1">
    <source>
        <dbReference type="ARBA" id="ARBA00022448"/>
    </source>
</evidence>
<dbReference type="Pfam" id="PF00005">
    <property type="entry name" value="ABC_tran"/>
    <property type="match status" value="1"/>
</dbReference>
<dbReference type="Proteomes" id="UP000436088">
    <property type="component" value="Unassembled WGS sequence"/>
</dbReference>
<accession>A0A6A2WZ72</accession>
<organism evidence="3 4">
    <name type="scientific">Hibiscus syriacus</name>
    <name type="common">Rose of Sharon</name>
    <dbReference type="NCBI Taxonomy" id="106335"/>
    <lineage>
        <taxon>Eukaryota</taxon>
        <taxon>Viridiplantae</taxon>
        <taxon>Streptophyta</taxon>
        <taxon>Embryophyta</taxon>
        <taxon>Tracheophyta</taxon>
        <taxon>Spermatophyta</taxon>
        <taxon>Magnoliopsida</taxon>
        <taxon>eudicotyledons</taxon>
        <taxon>Gunneridae</taxon>
        <taxon>Pentapetalae</taxon>
        <taxon>rosids</taxon>
        <taxon>malvids</taxon>
        <taxon>Malvales</taxon>
        <taxon>Malvaceae</taxon>
        <taxon>Malvoideae</taxon>
        <taxon>Hibiscus</taxon>
    </lineage>
</organism>
<dbReference type="SUPFAM" id="SSF52540">
    <property type="entry name" value="P-loop containing nucleoside triphosphate hydrolases"/>
    <property type="match status" value="1"/>
</dbReference>
<sequence length="116" mass="12630">MLIRIDGQDIRDATLDSTLRHSIGVVPQDAVLFNETIFHDIHYGRLSATKEELSGGEKQGVALARAFLKPPAMLLCDKATSALDSTTEAEILNALKSLANNRTSIFIAHRLTTAVQ</sequence>
<keyword evidence="4" id="KW-1185">Reference proteome</keyword>
<comment type="caution">
    <text evidence="3">The sequence shown here is derived from an EMBL/GenBank/DDBJ whole genome shotgun (WGS) entry which is preliminary data.</text>
</comment>
<gene>
    <name evidence="3" type="ORF">F3Y22_tig00112408pilonHSYRG00070</name>
</gene>
<dbReference type="InterPro" id="IPR039421">
    <property type="entry name" value="Type_1_exporter"/>
</dbReference>
<dbReference type="Gene3D" id="3.40.50.300">
    <property type="entry name" value="P-loop containing nucleotide triphosphate hydrolases"/>
    <property type="match status" value="2"/>
</dbReference>
<evidence type="ECO:0000313" key="3">
    <source>
        <dbReference type="EMBL" id="KAE8667473.1"/>
    </source>
</evidence>
<dbReference type="GO" id="GO:0006879">
    <property type="term" value="P:intracellular iron ion homeostasis"/>
    <property type="evidence" value="ECO:0007669"/>
    <property type="project" value="TreeGrafter"/>
</dbReference>
<dbReference type="GO" id="GO:0005524">
    <property type="term" value="F:ATP binding"/>
    <property type="evidence" value="ECO:0007669"/>
    <property type="project" value="InterPro"/>
</dbReference>